<dbReference type="AlphaFoldDB" id="A0A844P0W6"/>
<keyword evidence="2" id="KW-0808">Transferase</keyword>
<protein>
    <submittedName>
        <fullName evidence="2">GNAT family N-acetyltransferase</fullName>
    </submittedName>
</protein>
<dbReference type="Proteomes" id="UP000448038">
    <property type="component" value="Unassembled WGS sequence"/>
</dbReference>
<dbReference type="PANTHER" id="PTHR43415">
    <property type="entry name" value="SPERMIDINE N(1)-ACETYLTRANSFERASE"/>
    <property type="match status" value="1"/>
</dbReference>
<dbReference type="EMBL" id="WOBN01000011">
    <property type="protein sequence ID" value="MUK49021.1"/>
    <property type="molecule type" value="Genomic_DNA"/>
</dbReference>
<dbReference type="PANTHER" id="PTHR43415:SF3">
    <property type="entry name" value="GNAT-FAMILY ACETYLTRANSFERASE"/>
    <property type="match status" value="1"/>
</dbReference>
<evidence type="ECO:0000313" key="2">
    <source>
        <dbReference type="EMBL" id="MUK49021.1"/>
    </source>
</evidence>
<gene>
    <name evidence="2" type="ORF">GNP88_07485</name>
</gene>
<reference evidence="2 3" key="1">
    <citation type="submission" date="2019-11" db="EMBL/GenBank/DDBJ databases">
        <title>Using colonization assays and comparative genomics to discover symbiosis behaviors and factors in Vibrio fischeri.</title>
        <authorList>
            <person name="Bongrand C."/>
            <person name="Moriano-Gutierrez S."/>
            <person name="Arevalo P."/>
            <person name="Mcfall-Ngai M."/>
            <person name="Visick K."/>
            <person name="Polz M.F."/>
            <person name="Ruby E.G."/>
        </authorList>
    </citation>
    <scope>NUCLEOTIDE SEQUENCE [LARGE SCALE GENOMIC DNA]</scope>
    <source>
        <strain evidence="3">emors.4.1</strain>
    </source>
</reference>
<proteinExistence type="predicted"/>
<dbReference type="InterPro" id="IPR016181">
    <property type="entry name" value="Acyl_CoA_acyltransferase"/>
</dbReference>
<name>A0A844P0W6_ALIFS</name>
<accession>A0A844P0W6</accession>
<organism evidence="2 3">
    <name type="scientific">Aliivibrio fischeri</name>
    <name type="common">Vibrio fischeri</name>
    <dbReference type="NCBI Taxonomy" id="668"/>
    <lineage>
        <taxon>Bacteria</taxon>
        <taxon>Pseudomonadati</taxon>
        <taxon>Pseudomonadota</taxon>
        <taxon>Gammaproteobacteria</taxon>
        <taxon>Vibrionales</taxon>
        <taxon>Vibrionaceae</taxon>
        <taxon>Aliivibrio</taxon>
    </lineage>
</organism>
<dbReference type="InterPro" id="IPR000182">
    <property type="entry name" value="GNAT_dom"/>
</dbReference>
<dbReference type="GO" id="GO:0016747">
    <property type="term" value="F:acyltransferase activity, transferring groups other than amino-acyl groups"/>
    <property type="evidence" value="ECO:0007669"/>
    <property type="project" value="InterPro"/>
</dbReference>
<dbReference type="Gene3D" id="3.40.630.30">
    <property type="match status" value="1"/>
</dbReference>
<feature type="domain" description="N-acetyltransferase" evidence="1">
    <location>
        <begin position="9"/>
        <end position="141"/>
    </location>
</feature>
<dbReference type="RefSeq" id="WP_155655635.1">
    <property type="nucleotide sequence ID" value="NZ_WOBN01000011.1"/>
</dbReference>
<dbReference type="Pfam" id="PF13302">
    <property type="entry name" value="Acetyltransf_3"/>
    <property type="match status" value="1"/>
</dbReference>
<evidence type="ECO:0000313" key="3">
    <source>
        <dbReference type="Proteomes" id="UP000448038"/>
    </source>
</evidence>
<comment type="caution">
    <text evidence="2">The sequence shown here is derived from an EMBL/GenBank/DDBJ whole genome shotgun (WGS) entry which is preliminary data.</text>
</comment>
<dbReference type="SUPFAM" id="SSF55729">
    <property type="entry name" value="Acyl-CoA N-acyltransferases (Nat)"/>
    <property type="match status" value="1"/>
</dbReference>
<evidence type="ECO:0000259" key="1">
    <source>
        <dbReference type="Pfam" id="PF13302"/>
    </source>
</evidence>
<sequence>MRLKGQFCTLRLVEIEDASFILKLRTDQKKSKFLSKTNVDLEEQISWIKLYKKREDLKKEYYFIIEDKFNNKVGTYRLYDINHEQATPGSWIIIDGVELSVTIESVLLMYDFVFNRLNLKRINFDVMKGNKRVVRFHESYGSVCIYEDEDNKNYEFDSKQFPEMKTKMRKYIGASHA</sequence>